<proteinExistence type="predicted"/>
<reference evidence="4" key="1">
    <citation type="submission" date="2020-09" db="EMBL/GenBank/DDBJ databases">
        <title>Genome-Enabled Discovery of Anthraquinone Biosynthesis in Senna tora.</title>
        <authorList>
            <person name="Kang S.-H."/>
            <person name="Pandey R.P."/>
            <person name="Lee C.-M."/>
            <person name="Sim J.-S."/>
            <person name="Jeong J.-T."/>
            <person name="Choi B.-S."/>
            <person name="Jung M."/>
            <person name="Ginzburg D."/>
            <person name="Zhao K."/>
            <person name="Won S.Y."/>
            <person name="Oh T.-J."/>
            <person name="Yu Y."/>
            <person name="Kim N.-H."/>
            <person name="Lee O.R."/>
            <person name="Lee T.-H."/>
            <person name="Bashyal P."/>
            <person name="Kim T.-S."/>
            <person name="Lee W.-H."/>
            <person name="Kawkins C."/>
            <person name="Kim C.-K."/>
            <person name="Kim J.S."/>
            <person name="Ahn B.O."/>
            <person name="Rhee S.Y."/>
            <person name="Sohng J.K."/>
        </authorList>
    </citation>
    <scope>NUCLEOTIDE SEQUENCE</scope>
    <source>
        <tissue evidence="4">Leaf</tissue>
    </source>
</reference>
<feature type="region of interest" description="Disordered" evidence="2">
    <location>
        <begin position="234"/>
        <end position="260"/>
    </location>
</feature>
<evidence type="ECO:0000259" key="3">
    <source>
        <dbReference type="PROSITE" id="PS50158"/>
    </source>
</evidence>
<accession>A0A834WLE8</accession>
<evidence type="ECO:0000313" key="5">
    <source>
        <dbReference type="Proteomes" id="UP000634136"/>
    </source>
</evidence>
<dbReference type="GO" id="GO:0003676">
    <property type="term" value="F:nucleic acid binding"/>
    <property type="evidence" value="ECO:0007669"/>
    <property type="project" value="InterPro"/>
</dbReference>
<feature type="domain" description="CCHC-type" evidence="3">
    <location>
        <begin position="210"/>
        <end position="223"/>
    </location>
</feature>
<sequence length="526" mass="58119">MERSSKKVMMHGGVDERSEMITDMDVAVVQDKNGGQTPAGFVSFRDKLAGNVPEYDAAMSVNESDEDTDSLSDLDESSDEEDHSSFDPCPKLKFSQEELDEWCRPWKMTLIVHLMGRTGDFLYAYQGGPWMVANHYLVVQRWRSNFCPKDVNEVTRIASWVRIPSLPLEFYNGKFARICVEINLKRQLVPQVEVRGRSYAVEYEGLHMVCFHCGRYGHTKDICLLRKEAEGKEKQQQVDLNNAPNDGEHESSGDDGLAPVPEQDAVREEANNGNDGMFGPWMMVTRPKRGKNQGSKRNGINFGGAKVKSVVTESTGGVNASKTRFDVLNNMGDQLENIKGLRNDEVFIQGWSTDPNERNLSKSINGKEVIEDRAPWKPDVLHNSPIIYEQAKMGEGSSKSYNFSNPVFDDGPIATVGPKVSSGSNGKFGRQQMLHHVSSGLPKQIVDRGEHYSSNQWTLGPLHQGTRTRANGGGTNLTANDSESTPVNDGQAITVAEHGVVASTADVAVKAAVSCMEVEEPVVAQF</sequence>
<organism evidence="4 5">
    <name type="scientific">Senna tora</name>
    <dbReference type="NCBI Taxonomy" id="362788"/>
    <lineage>
        <taxon>Eukaryota</taxon>
        <taxon>Viridiplantae</taxon>
        <taxon>Streptophyta</taxon>
        <taxon>Embryophyta</taxon>
        <taxon>Tracheophyta</taxon>
        <taxon>Spermatophyta</taxon>
        <taxon>Magnoliopsida</taxon>
        <taxon>eudicotyledons</taxon>
        <taxon>Gunneridae</taxon>
        <taxon>Pentapetalae</taxon>
        <taxon>rosids</taxon>
        <taxon>fabids</taxon>
        <taxon>Fabales</taxon>
        <taxon>Fabaceae</taxon>
        <taxon>Caesalpinioideae</taxon>
        <taxon>Cassia clade</taxon>
        <taxon>Senna</taxon>
    </lineage>
</organism>
<dbReference type="PANTHER" id="PTHR31286:SF99">
    <property type="entry name" value="DUF4283 DOMAIN-CONTAINING PROTEIN"/>
    <property type="match status" value="1"/>
</dbReference>
<feature type="compositionally biased region" description="Low complexity" evidence="2">
    <location>
        <begin position="465"/>
        <end position="480"/>
    </location>
</feature>
<name>A0A834WLE8_9FABA</name>
<dbReference type="OrthoDB" id="1001863at2759"/>
<dbReference type="PROSITE" id="PS50158">
    <property type="entry name" value="ZF_CCHC"/>
    <property type="match status" value="1"/>
</dbReference>
<gene>
    <name evidence="4" type="ORF">G2W53_016332</name>
</gene>
<dbReference type="PANTHER" id="PTHR31286">
    <property type="entry name" value="GLYCINE-RICH CELL WALL STRUCTURAL PROTEIN 1.8-LIKE"/>
    <property type="match status" value="1"/>
</dbReference>
<keyword evidence="1" id="KW-0863">Zinc-finger</keyword>
<feature type="compositionally biased region" description="Acidic residues" evidence="2">
    <location>
        <begin position="63"/>
        <end position="82"/>
    </location>
</feature>
<dbReference type="Proteomes" id="UP000634136">
    <property type="component" value="Unassembled WGS sequence"/>
</dbReference>
<keyword evidence="1" id="KW-0479">Metal-binding</keyword>
<keyword evidence="1" id="KW-0862">Zinc</keyword>
<dbReference type="AlphaFoldDB" id="A0A834WLE8"/>
<dbReference type="GO" id="GO:0008270">
    <property type="term" value="F:zinc ion binding"/>
    <property type="evidence" value="ECO:0007669"/>
    <property type="project" value="UniProtKB-KW"/>
</dbReference>
<keyword evidence="5" id="KW-1185">Reference proteome</keyword>
<dbReference type="InterPro" id="IPR040256">
    <property type="entry name" value="At4g02000-like"/>
</dbReference>
<evidence type="ECO:0000256" key="1">
    <source>
        <dbReference type="PROSITE-ProRule" id="PRU00047"/>
    </source>
</evidence>
<protein>
    <submittedName>
        <fullName evidence="4">Retrovirus-related Pol polyprotein LINE-1</fullName>
    </submittedName>
</protein>
<evidence type="ECO:0000256" key="2">
    <source>
        <dbReference type="SAM" id="MobiDB-lite"/>
    </source>
</evidence>
<dbReference type="InterPro" id="IPR001878">
    <property type="entry name" value="Znf_CCHC"/>
</dbReference>
<feature type="region of interest" description="Disordered" evidence="2">
    <location>
        <begin position="456"/>
        <end position="488"/>
    </location>
</feature>
<feature type="region of interest" description="Disordered" evidence="2">
    <location>
        <begin position="58"/>
        <end position="90"/>
    </location>
</feature>
<dbReference type="EMBL" id="JAAIUW010000006">
    <property type="protein sequence ID" value="KAF7825168.1"/>
    <property type="molecule type" value="Genomic_DNA"/>
</dbReference>
<evidence type="ECO:0000313" key="4">
    <source>
        <dbReference type="EMBL" id="KAF7825168.1"/>
    </source>
</evidence>
<comment type="caution">
    <text evidence="4">The sequence shown here is derived from an EMBL/GenBank/DDBJ whole genome shotgun (WGS) entry which is preliminary data.</text>
</comment>